<evidence type="ECO:0000313" key="2">
    <source>
        <dbReference type="Proteomes" id="UP000184047"/>
    </source>
</evidence>
<reference evidence="2" key="1">
    <citation type="submission" date="2016-11" db="EMBL/GenBank/DDBJ databases">
        <authorList>
            <person name="Varghese N."/>
            <person name="Submissions S."/>
        </authorList>
    </citation>
    <scope>NUCLEOTIDE SEQUENCE [LARGE SCALE GENOMIC DNA]</scope>
    <source>
        <strain evidence="2">DSM 19055</strain>
    </source>
</reference>
<accession>A0A1M5JVD9</accession>
<dbReference type="AlphaFoldDB" id="A0A1M5JVD9"/>
<sequence>MIYTIEKANLISEQLKKFTTGYTHHVVGHYSNIDFWMNEVIEALHTIDNHKKRFDKIYDAQKNWIEEHGTVVHDYCPICNGKCEFGDGKPTLPRLKYKTELADTRKDLIDSVYFFLIRCFRIGVLNNNELYERCNSVGTSIDPNDLIK</sequence>
<proteinExistence type="predicted"/>
<dbReference type="RefSeq" id="WP_073059865.1">
    <property type="nucleotide sequence ID" value="NZ_FQWT01000001.1"/>
</dbReference>
<keyword evidence="2" id="KW-1185">Reference proteome</keyword>
<evidence type="ECO:0000313" key="1">
    <source>
        <dbReference type="EMBL" id="SHG44375.1"/>
    </source>
</evidence>
<gene>
    <name evidence="1" type="ORF">SAMN05421866_0473</name>
</gene>
<dbReference type="OrthoDB" id="1443917at2"/>
<organism evidence="1 2">
    <name type="scientific">Chryseobacterium oranimense</name>
    <dbReference type="NCBI Taxonomy" id="421058"/>
    <lineage>
        <taxon>Bacteria</taxon>
        <taxon>Pseudomonadati</taxon>
        <taxon>Bacteroidota</taxon>
        <taxon>Flavobacteriia</taxon>
        <taxon>Flavobacteriales</taxon>
        <taxon>Weeksellaceae</taxon>
        <taxon>Chryseobacterium group</taxon>
        <taxon>Chryseobacterium</taxon>
    </lineage>
</organism>
<dbReference type="EMBL" id="FQWT01000001">
    <property type="protein sequence ID" value="SHG44375.1"/>
    <property type="molecule type" value="Genomic_DNA"/>
</dbReference>
<name>A0A1M5JVD9_9FLAO</name>
<dbReference type="Proteomes" id="UP000184047">
    <property type="component" value="Unassembled WGS sequence"/>
</dbReference>
<protein>
    <submittedName>
        <fullName evidence="1">Uncharacterized protein</fullName>
    </submittedName>
</protein>
<dbReference type="STRING" id="421058.SAMN05421866_0473"/>